<feature type="domain" description="DUF112" evidence="2">
    <location>
        <begin position="20"/>
        <end position="437"/>
    </location>
</feature>
<dbReference type="Pfam" id="PF01970">
    <property type="entry name" value="TctA"/>
    <property type="match status" value="1"/>
</dbReference>
<feature type="transmembrane region" description="Helical" evidence="1">
    <location>
        <begin position="202"/>
        <end position="221"/>
    </location>
</feature>
<evidence type="ECO:0000313" key="4">
    <source>
        <dbReference type="Proteomes" id="UP000239430"/>
    </source>
</evidence>
<sequence length="512" mass="54323">MTIFEMLLQGLLHSLTPVNILAATVGVLLGTLAGVLPGIGISGTIALLLPLSYGMDPLTAVILVGGIYYGSQYGGSTTSILLNIPGEPTSLITCMEGHAMAKKGRAGAALGIAAIGSFIGGTLGIIALTFFAPPLADLAVRFGSPEYFALALLGLVTLANVTGGSPLKSGLMVMVGIMLGTVGFDPVFAAKRFTFGITDLERGIDFIVFAMGAFGIAEVLLTVSEGWTAKEIAKVKFREVYPNRQELKRSKGSIFRGSVLGFLISLIPGPSTFLATLASYVVEKKVSKYKDEFGKGAIEGVAGPETANNAGIYAQLVPALALGIPFSPAFALLLSALMIHGVTPGPLMMKLHPDVFWGLIGSMYVANVLLLIFNLPLIPLWASMLKVRAEFLMAIITVVTYVGAFALNNSIFDLWLLVIFGILGYLMKLANYDAAPVTVGLFLGPLVERCLVQSMVMFNGNFMLIFTRPFAGTMIIIAILICLVRIVVWAIRRIRSSRENSTTNPADTVTLS</sequence>
<feature type="transmembrane region" description="Helical" evidence="1">
    <location>
        <begin position="470"/>
        <end position="491"/>
    </location>
</feature>
<reference evidence="3 4" key="1">
    <citation type="submission" date="2018-03" db="EMBL/GenBank/DDBJ databases">
        <title>Genome sequence of Moorella stamsii DSM 26217.</title>
        <authorList>
            <person name="Poehlein A."/>
            <person name="Daniel R."/>
        </authorList>
    </citation>
    <scope>NUCLEOTIDE SEQUENCE [LARGE SCALE GENOMIC DNA]</scope>
    <source>
        <strain evidence="4">DSM 26217</strain>
    </source>
</reference>
<feature type="transmembrane region" description="Helical" evidence="1">
    <location>
        <begin position="108"/>
        <end position="135"/>
    </location>
</feature>
<feature type="transmembrane region" description="Helical" evidence="1">
    <location>
        <begin position="355"/>
        <end position="377"/>
    </location>
</feature>
<feature type="transmembrane region" description="Helical" evidence="1">
    <location>
        <begin position="147"/>
        <end position="165"/>
    </location>
</feature>
<feature type="transmembrane region" description="Helical" evidence="1">
    <location>
        <begin position="46"/>
        <end position="69"/>
    </location>
</feature>
<dbReference type="RefSeq" id="WP_054937117.1">
    <property type="nucleotide sequence ID" value="NZ_PVXL01000027.1"/>
</dbReference>
<evidence type="ECO:0000313" key="3">
    <source>
        <dbReference type="EMBL" id="PRR74823.1"/>
    </source>
</evidence>
<feature type="transmembrane region" description="Helical" evidence="1">
    <location>
        <begin position="389"/>
        <end position="408"/>
    </location>
</feature>
<feature type="transmembrane region" description="Helical" evidence="1">
    <location>
        <begin position="319"/>
        <end position="343"/>
    </location>
</feature>
<gene>
    <name evidence="3" type="ORF">MOST_09310</name>
</gene>
<accession>A0A9X7J4K9</accession>
<proteinExistence type="predicted"/>
<dbReference type="PANTHER" id="PTHR35342">
    <property type="entry name" value="TRICARBOXYLIC TRANSPORT PROTEIN"/>
    <property type="match status" value="1"/>
</dbReference>
<dbReference type="Proteomes" id="UP000239430">
    <property type="component" value="Unassembled WGS sequence"/>
</dbReference>
<name>A0A9X7J4K9_9FIRM</name>
<protein>
    <submittedName>
        <fullName evidence="3">Tripartite tricarboxylate transporter TctA family protein</fullName>
    </submittedName>
</protein>
<keyword evidence="1" id="KW-0812">Transmembrane</keyword>
<evidence type="ECO:0000259" key="2">
    <source>
        <dbReference type="Pfam" id="PF01970"/>
    </source>
</evidence>
<feature type="transmembrane region" description="Helical" evidence="1">
    <location>
        <begin position="20"/>
        <end position="39"/>
    </location>
</feature>
<keyword evidence="1" id="KW-1133">Transmembrane helix</keyword>
<keyword evidence="4" id="KW-1185">Reference proteome</keyword>
<dbReference type="InterPro" id="IPR002823">
    <property type="entry name" value="DUF112_TM"/>
</dbReference>
<comment type="caution">
    <text evidence="3">The sequence shown here is derived from an EMBL/GenBank/DDBJ whole genome shotgun (WGS) entry which is preliminary data.</text>
</comment>
<feature type="transmembrane region" description="Helical" evidence="1">
    <location>
        <begin position="259"/>
        <end position="282"/>
    </location>
</feature>
<organism evidence="3 4">
    <name type="scientific">Neomoorella stamsii</name>
    <dbReference type="NCBI Taxonomy" id="1266720"/>
    <lineage>
        <taxon>Bacteria</taxon>
        <taxon>Bacillati</taxon>
        <taxon>Bacillota</taxon>
        <taxon>Clostridia</taxon>
        <taxon>Neomoorellales</taxon>
        <taxon>Neomoorellaceae</taxon>
        <taxon>Neomoorella</taxon>
    </lineage>
</organism>
<dbReference type="EMBL" id="PVXL01000027">
    <property type="protein sequence ID" value="PRR74823.1"/>
    <property type="molecule type" value="Genomic_DNA"/>
</dbReference>
<feature type="transmembrane region" description="Helical" evidence="1">
    <location>
        <begin position="171"/>
        <end position="190"/>
    </location>
</feature>
<keyword evidence="1" id="KW-0472">Membrane</keyword>
<evidence type="ECO:0000256" key="1">
    <source>
        <dbReference type="SAM" id="Phobius"/>
    </source>
</evidence>
<dbReference type="AlphaFoldDB" id="A0A9X7J4K9"/>
<dbReference type="PANTHER" id="PTHR35342:SF5">
    <property type="entry name" value="TRICARBOXYLIC TRANSPORT PROTEIN"/>
    <property type="match status" value="1"/>
</dbReference>